<organism evidence="1">
    <name type="scientific">human gut metagenome</name>
    <dbReference type="NCBI Taxonomy" id="408170"/>
    <lineage>
        <taxon>unclassified sequences</taxon>
        <taxon>metagenomes</taxon>
        <taxon>organismal metagenomes</taxon>
    </lineage>
</organism>
<protein>
    <submittedName>
        <fullName evidence="1">Uncharacterized protein</fullName>
    </submittedName>
</protein>
<name>K1T6D8_9ZZZZ</name>
<sequence>MAMKKILFALCLLLFVSCTRDVVLVLPPVSPRLVLNASVSPDTDVTAFLSKSWFVFGHGYGRRGQDGSIQVFINDRLQGR</sequence>
<accession>K1T6D8</accession>
<gene>
    <name evidence="1" type="ORF">LEA_10468</name>
</gene>
<dbReference type="AlphaFoldDB" id="K1T6D8"/>
<dbReference type="EMBL" id="AJWY01007037">
    <property type="protein sequence ID" value="EKC65168.1"/>
    <property type="molecule type" value="Genomic_DNA"/>
</dbReference>
<proteinExistence type="predicted"/>
<reference evidence="1" key="1">
    <citation type="journal article" date="2013" name="Environ. Microbiol.">
        <title>Microbiota from the distal guts of lean and obese adolescents exhibit partial functional redundancy besides clear differences in community structure.</title>
        <authorList>
            <person name="Ferrer M."/>
            <person name="Ruiz A."/>
            <person name="Lanza F."/>
            <person name="Haange S.B."/>
            <person name="Oberbach A."/>
            <person name="Till H."/>
            <person name="Bargiela R."/>
            <person name="Campoy C."/>
            <person name="Segura M.T."/>
            <person name="Richter M."/>
            <person name="von Bergen M."/>
            <person name="Seifert J."/>
            <person name="Suarez A."/>
        </authorList>
    </citation>
    <scope>NUCLEOTIDE SEQUENCE</scope>
</reference>
<feature type="non-terminal residue" evidence="1">
    <location>
        <position position="80"/>
    </location>
</feature>
<evidence type="ECO:0000313" key="1">
    <source>
        <dbReference type="EMBL" id="EKC65168.1"/>
    </source>
</evidence>
<comment type="caution">
    <text evidence="1">The sequence shown here is derived from an EMBL/GenBank/DDBJ whole genome shotgun (WGS) entry which is preliminary data.</text>
</comment>
<dbReference type="PROSITE" id="PS51257">
    <property type="entry name" value="PROKAR_LIPOPROTEIN"/>
    <property type="match status" value="1"/>
</dbReference>